<organism evidence="2 3">
    <name type="scientific">Amniculicola lignicola CBS 123094</name>
    <dbReference type="NCBI Taxonomy" id="1392246"/>
    <lineage>
        <taxon>Eukaryota</taxon>
        <taxon>Fungi</taxon>
        <taxon>Dikarya</taxon>
        <taxon>Ascomycota</taxon>
        <taxon>Pezizomycotina</taxon>
        <taxon>Dothideomycetes</taxon>
        <taxon>Pleosporomycetidae</taxon>
        <taxon>Pleosporales</taxon>
        <taxon>Amniculicolaceae</taxon>
        <taxon>Amniculicola</taxon>
    </lineage>
</organism>
<evidence type="ECO:0000256" key="1">
    <source>
        <dbReference type="SAM" id="SignalP"/>
    </source>
</evidence>
<keyword evidence="1" id="KW-0732">Signal</keyword>
<dbReference type="OrthoDB" id="3784580at2759"/>
<dbReference type="AlphaFoldDB" id="A0A6A5W971"/>
<gene>
    <name evidence="2" type="ORF">P154DRAFT_39018</name>
</gene>
<evidence type="ECO:0000313" key="2">
    <source>
        <dbReference type="EMBL" id="KAF1994176.1"/>
    </source>
</evidence>
<protein>
    <recommendedName>
        <fullName evidence="4">Apple domain-containing protein</fullName>
    </recommendedName>
</protein>
<sequence>MRATSLSYFLLATLASSQVVDEWARFPTPICTPINKAIAKLPATAQQNIVQFCFDFVGTTTTTLTLTLSTVYSTTPASLKTITVSANRRARFVRAETEEVIPTPTPVITRTPTHNNAPTPAITSSPEHFIHHELKRAKKPLITPAYFKGWLSKAIKTGCKCQGISTLYTMPTTVTTDYTTGIPASCVLKPFSAYHLSSYSPASAVAVAYEYGWFDVYEDNMTVSPEEYCCRDCQSRWGCVQFVIEHQDPAEHFGSPARCNYYYLDDYFGENTISGYPTIAGRPSTECPNGYLGVNGLVKDTEPTTSSTATFLGPCAAVVVTR</sequence>
<dbReference type="EMBL" id="ML977668">
    <property type="protein sequence ID" value="KAF1994176.1"/>
    <property type="molecule type" value="Genomic_DNA"/>
</dbReference>
<name>A0A6A5W971_9PLEO</name>
<evidence type="ECO:0008006" key="4">
    <source>
        <dbReference type="Google" id="ProtNLM"/>
    </source>
</evidence>
<proteinExistence type="predicted"/>
<reference evidence="2" key="1">
    <citation type="journal article" date="2020" name="Stud. Mycol.">
        <title>101 Dothideomycetes genomes: a test case for predicting lifestyles and emergence of pathogens.</title>
        <authorList>
            <person name="Haridas S."/>
            <person name="Albert R."/>
            <person name="Binder M."/>
            <person name="Bloem J."/>
            <person name="Labutti K."/>
            <person name="Salamov A."/>
            <person name="Andreopoulos B."/>
            <person name="Baker S."/>
            <person name="Barry K."/>
            <person name="Bills G."/>
            <person name="Bluhm B."/>
            <person name="Cannon C."/>
            <person name="Castanera R."/>
            <person name="Culley D."/>
            <person name="Daum C."/>
            <person name="Ezra D."/>
            <person name="Gonzalez J."/>
            <person name="Henrissat B."/>
            <person name="Kuo A."/>
            <person name="Liang C."/>
            <person name="Lipzen A."/>
            <person name="Lutzoni F."/>
            <person name="Magnuson J."/>
            <person name="Mondo S."/>
            <person name="Nolan M."/>
            <person name="Ohm R."/>
            <person name="Pangilinan J."/>
            <person name="Park H.-J."/>
            <person name="Ramirez L."/>
            <person name="Alfaro M."/>
            <person name="Sun H."/>
            <person name="Tritt A."/>
            <person name="Yoshinaga Y."/>
            <person name="Zwiers L.-H."/>
            <person name="Turgeon B."/>
            <person name="Goodwin S."/>
            <person name="Spatafora J."/>
            <person name="Crous P."/>
            <person name="Grigoriev I."/>
        </authorList>
    </citation>
    <scope>NUCLEOTIDE SEQUENCE</scope>
    <source>
        <strain evidence="2">CBS 123094</strain>
    </source>
</reference>
<dbReference type="Proteomes" id="UP000799779">
    <property type="component" value="Unassembled WGS sequence"/>
</dbReference>
<keyword evidence="3" id="KW-1185">Reference proteome</keyword>
<evidence type="ECO:0000313" key="3">
    <source>
        <dbReference type="Proteomes" id="UP000799779"/>
    </source>
</evidence>
<feature type="chain" id="PRO_5025662311" description="Apple domain-containing protein" evidence="1">
    <location>
        <begin position="18"/>
        <end position="322"/>
    </location>
</feature>
<feature type="signal peptide" evidence="1">
    <location>
        <begin position="1"/>
        <end position="17"/>
    </location>
</feature>
<accession>A0A6A5W971</accession>